<dbReference type="Gene3D" id="2.60.120.10">
    <property type="entry name" value="Jelly Rolls"/>
    <property type="match status" value="1"/>
</dbReference>
<proteinExistence type="predicted"/>
<name>A0A1L9NUE4_9RHOB</name>
<comment type="caution">
    <text evidence="1">The sequence shown here is derived from an EMBL/GenBank/DDBJ whole genome shotgun (WGS) entry which is preliminary data.</text>
</comment>
<dbReference type="EMBL" id="MLCB01000161">
    <property type="protein sequence ID" value="OJI92920.1"/>
    <property type="molecule type" value="Genomic_DNA"/>
</dbReference>
<protein>
    <submittedName>
        <fullName evidence="1">Uncharacterized protein</fullName>
    </submittedName>
</protein>
<organism evidence="1 2">
    <name type="scientific">Planktotalea frisia</name>
    <dbReference type="NCBI Taxonomy" id="696762"/>
    <lineage>
        <taxon>Bacteria</taxon>
        <taxon>Pseudomonadati</taxon>
        <taxon>Pseudomonadota</taxon>
        <taxon>Alphaproteobacteria</taxon>
        <taxon>Rhodobacterales</taxon>
        <taxon>Paracoccaceae</taxon>
        <taxon>Planktotalea</taxon>
    </lineage>
</organism>
<evidence type="ECO:0000313" key="1">
    <source>
        <dbReference type="EMBL" id="OJI92920.1"/>
    </source>
</evidence>
<keyword evidence="2" id="KW-1185">Reference proteome</keyword>
<dbReference type="InterPro" id="IPR031723">
    <property type="entry name" value="DMSP_lyase"/>
</dbReference>
<accession>A0A1L9NUE4</accession>
<dbReference type="OrthoDB" id="9083851at2"/>
<dbReference type="GO" id="GO:0047869">
    <property type="term" value="F:dimethylpropiothetin dethiomethylase activity"/>
    <property type="evidence" value="ECO:0007669"/>
    <property type="project" value="InterPro"/>
</dbReference>
<sequence>MDLPTLFEVLAASFDGPEDIEKHAQDALRTADFATQTTYDVHPLTEPFTTVMSHPDAHPVCSVIGQTPLPWAPPETSSDPLYIAHSLPKVNVELLGPDGLVKSEKVRLGLYGMLPNFEYGIRSHPAEEVFVMFAGQAFWKRGAAAYEILGPGGRSYHPSMMPHANKTGEMAFLSAYVWHGDVSTEQYVYDGYPDA</sequence>
<dbReference type="InterPro" id="IPR011051">
    <property type="entry name" value="RmlC_Cupin_sf"/>
</dbReference>
<dbReference type="InterPro" id="IPR014710">
    <property type="entry name" value="RmlC-like_jellyroll"/>
</dbReference>
<dbReference type="Proteomes" id="UP000184514">
    <property type="component" value="Unassembled WGS sequence"/>
</dbReference>
<dbReference type="STRING" id="696762.PFRI_28640"/>
<dbReference type="RefSeq" id="WP_072631391.1">
    <property type="nucleotide sequence ID" value="NZ_MLCB01000161.1"/>
</dbReference>
<dbReference type="SUPFAM" id="SSF51182">
    <property type="entry name" value="RmlC-like cupins"/>
    <property type="match status" value="1"/>
</dbReference>
<gene>
    <name evidence="1" type="ORF">PFRI_28640</name>
</gene>
<dbReference type="AlphaFoldDB" id="A0A1L9NUE4"/>
<reference evidence="1 2" key="1">
    <citation type="submission" date="2016-10" db="EMBL/GenBank/DDBJ databases">
        <title>Genome sequence of Planktotalea frisia SH6-1.</title>
        <authorList>
            <person name="Poehlein A."/>
            <person name="Bakenhus I."/>
            <person name="Voget S."/>
            <person name="Brinkhoff T."/>
            <person name="Simon M."/>
        </authorList>
    </citation>
    <scope>NUCLEOTIDE SEQUENCE [LARGE SCALE GENOMIC DNA]</scope>
    <source>
        <strain evidence="1 2">SH6-1</strain>
    </source>
</reference>
<dbReference type="Pfam" id="PF16867">
    <property type="entry name" value="DMSP_lyase"/>
    <property type="match status" value="1"/>
</dbReference>
<evidence type="ECO:0000313" key="2">
    <source>
        <dbReference type="Proteomes" id="UP000184514"/>
    </source>
</evidence>